<dbReference type="GO" id="GO:0016787">
    <property type="term" value="F:hydrolase activity"/>
    <property type="evidence" value="ECO:0007669"/>
    <property type="project" value="UniProtKB-KW"/>
</dbReference>
<proteinExistence type="predicted"/>
<dbReference type="RefSeq" id="WP_108621846.1">
    <property type="nucleotide sequence ID" value="NZ_CP028901.1"/>
</dbReference>
<dbReference type="SUPFAM" id="SSF53187">
    <property type="entry name" value="Zn-dependent exopeptidases"/>
    <property type="match status" value="1"/>
</dbReference>
<dbReference type="AlphaFoldDB" id="A0A2R4XKV2"/>
<keyword evidence="2" id="KW-1185">Reference proteome</keyword>
<accession>A0A2R4XKV2</accession>
<dbReference type="Proteomes" id="UP000244571">
    <property type="component" value="Chromosome"/>
</dbReference>
<dbReference type="KEGG" id="boz:DBV39_12740"/>
<name>A0A2R4XKV2_9BURK</name>
<keyword evidence="1" id="KW-0378">Hydrolase</keyword>
<sequence>MSNSTLNHLPPFIRHDPTVEPIALVCDSPHSGITYPVDFRCAVPMEQLRQGEDNHVHELWHAAPSVGATLVEATFPRVYIDPNRSLKDLDPDLLDGQWPDPLSPGEKTRLGKGLVWTTLDQNVRIYDQKLPVAEVRKRIDQFYTPYHQALAEAIDQRYKQFGALWHLNLHSMPANAYERMDIQTDKKLADFVLGDRDGTTCSPDFIGLVESFLIGKGYTVARNDPYKGVELIAQIGQPPKNRHSLQVEIIRPIYMNEQTREKNDGFVTLQADLTELLGVLRDYITDQQPRQD</sequence>
<evidence type="ECO:0000313" key="2">
    <source>
        <dbReference type="Proteomes" id="UP000244571"/>
    </source>
</evidence>
<gene>
    <name evidence="1" type="ORF">DBV39_12740</name>
</gene>
<dbReference type="InterPro" id="IPR007709">
    <property type="entry name" value="N-FG_amidohydro"/>
</dbReference>
<evidence type="ECO:0000313" key="1">
    <source>
        <dbReference type="EMBL" id="AWB34430.1"/>
    </source>
</evidence>
<protein>
    <submittedName>
        <fullName evidence="1">N-formylglutamate amidohydrolase</fullName>
    </submittedName>
</protein>
<organism evidence="1 2">
    <name type="scientific">Orrella marina</name>
    <dbReference type="NCBI Taxonomy" id="2163011"/>
    <lineage>
        <taxon>Bacteria</taxon>
        <taxon>Pseudomonadati</taxon>
        <taxon>Pseudomonadota</taxon>
        <taxon>Betaproteobacteria</taxon>
        <taxon>Burkholderiales</taxon>
        <taxon>Alcaligenaceae</taxon>
        <taxon>Orrella</taxon>
    </lineage>
</organism>
<dbReference type="Gene3D" id="3.40.630.40">
    <property type="entry name" value="Zn-dependent exopeptidases"/>
    <property type="match status" value="1"/>
</dbReference>
<reference evidence="1 2" key="1">
    <citation type="submission" date="2018-04" db="EMBL/GenBank/DDBJ databases">
        <title>Bordetella sp. HZ20 isolated from seawater.</title>
        <authorList>
            <person name="Sun C."/>
        </authorList>
    </citation>
    <scope>NUCLEOTIDE SEQUENCE [LARGE SCALE GENOMIC DNA]</scope>
    <source>
        <strain evidence="1 2">HZ20</strain>
    </source>
</reference>
<dbReference type="EMBL" id="CP028901">
    <property type="protein sequence ID" value="AWB34430.1"/>
    <property type="molecule type" value="Genomic_DNA"/>
</dbReference>
<dbReference type="OrthoDB" id="8716700at2"/>
<dbReference type="Pfam" id="PF05013">
    <property type="entry name" value="FGase"/>
    <property type="match status" value="1"/>
</dbReference>